<dbReference type="CDD" id="cd00130">
    <property type="entry name" value="PAS"/>
    <property type="match status" value="1"/>
</dbReference>
<dbReference type="InterPro" id="IPR035965">
    <property type="entry name" value="PAS-like_dom_sf"/>
</dbReference>
<evidence type="ECO:0000259" key="3">
    <source>
        <dbReference type="PROSITE" id="PS50111"/>
    </source>
</evidence>
<keyword evidence="7" id="KW-1185">Reference proteome</keyword>
<gene>
    <name evidence="6" type="primary">bdlA_1</name>
    <name evidence="6" type="ORF">NCTC4824_00631</name>
</gene>
<evidence type="ECO:0000259" key="4">
    <source>
        <dbReference type="PROSITE" id="PS50112"/>
    </source>
</evidence>
<dbReference type="PROSITE" id="PS50113">
    <property type="entry name" value="PAC"/>
    <property type="match status" value="1"/>
</dbReference>
<sequence>MTIGREVLDSTIMFSAIEQSLAMITFDTDGKILWVNSNFSKVIGYELEELTSMHHQQLCLPTFSQSQEYVAFWRNLRNNKAFHEKVERVTKDGTVLWLDAMYTPVVGSDGRVKAVVKIANDITNREHVLQNSTSEFIALVEEMTASTNEVHNGSQMAVKDIEQLKEESTTVKENVEQIQSMASIVKAIATQSNLLGLNASIEAARAGDHGRGFSVVADEIRKMADTSKNAAEDISNQLNQILNSVTVMVEKVEQVTAKMGENSASIEELKNAYEHIAKTANKLSEIN</sequence>
<protein>
    <submittedName>
        <fullName evidence="6">Methyl-accepting chemotaxis sensory transducer</fullName>
    </submittedName>
</protein>
<dbReference type="InterPro" id="IPR000700">
    <property type="entry name" value="PAS-assoc_C"/>
</dbReference>
<dbReference type="Pfam" id="PF08447">
    <property type="entry name" value="PAS_3"/>
    <property type="match status" value="1"/>
</dbReference>
<name>A0A2X4VS19_LEDLE</name>
<dbReference type="PROSITE" id="PS50112">
    <property type="entry name" value="PAS"/>
    <property type="match status" value="1"/>
</dbReference>
<dbReference type="SMART" id="SM00283">
    <property type="entry name" value="MA"/>
    <property type="match status" value="1"/>
</dbReference>
<dbReference type="PANTHER" id="PTHR32089:SF112">
    <property type="entry name" value="LYSOZYME-LIKE PROTEIN-RELATED"/>
    <property type="match status" value="1"/>
</dbReference>
<organism evidence="6 7">
    <name type="scientific">Lederbergia lenta</name>
    <name type="common">Bacillus lentus</name>
    <dbReference type="NCBI Taxonomy" id="1467"/>
    <lineage>
        <taxon>Bacteria</taxon>
        <taxon>Bacillati</taxon>
        <taxon>Bacillota</taxon>
        <taxon>Bacilli</taxon>
        <taxon>Bacillales</taxon>
        <taxon>Bacillaceae</taxon>
        <taxon>Lederbergia</taxon>
    </lineage>
</organism>
<proteinExistence type="predicted"/>
<reference evidence="6 7" key="1">
    <citation type="submission" date="2018-06" db="EMBL/GenBank/DDBJ databases">
        <authorList>
            <consortium name="Pathogen Informatics"/>
            <person name="Doyle S."/>
        </authorList>
    </citation>
    <scope>NUCLEOTIDE SEQUENCE [LARGE SCALE GENOMIC DNA]</scope>
    <source>
        <strain evidence="6 7">NCTC4824</strain>
    </source>
</reference>
<dbReference type="NCBIfam" id="TIGR00229">
    <property type="entry name" value="sensory_box"/>
    <property type="match status" value="1"/>
</dbReference>
<keyword evidence="1 2" id="KW-0807">Transducer</keyword>
<dbReference type="Pfam" id="PF00015">
    <property type="entry name" value="MCPsignal"/>
    <property type="match status" value="1"/>
</dbReference>
<dbReference type="STRING" id="1348624.GCA_001591545_02581"/>
<dbReference type="SUPFAM" id="SSF58104">
    <property type="entry name" value="Methyl-accepting chemotaxis protein (MCP) signaling domain"/>
    <property type="match status" value="1"/>
</dbReference>
<feature type="domain" description="PAS" evidence="4">
    <location>
        <begin position="23"/>
        <end position="50"/>
    </location>
</feature>
<dbReference type="PROSITE" id="PS50111">
    <property type="entry name" value="CHEMOTAXIS_TRANSDUC_2"/>
    <property type="match status" value="1"/>
</dbReference>
<dbReference type="Gene3D" id="3.30.450.20">
    <property type="entry name" value="PAS domain"/>
    <property type="match status" value="1"/>
</dbReference>
<accession>A0A2X4VS19</accession>
<dbReference type="GO" id="GO:0007165">
    <property type="term" value="P:signal transduction"/>
    <property type="evidence" value="ECO:0007669"/>
    <property type="project" value="UniProtKB-KW"/>
</dbReference>
<dbReference type="InterPro" id="IPR004089">
    <property type="entry name" value="MCPsignal_dom"/>
</dbReference>
<dbReference type="KEGG" id="blen:NCTC4824_00631"/>
<evidence type="ECO:0000256" key="2">
    <source>
        <dbReference type="PROSITE-ProRule" id="PRU00284"/>
    </source>
</evidence>
<dbReference type="AlphaFoldDB" id="A0A2X4VS19"/>
<dbReference type="PANTHER" id="PTHR32089">
    <property type="entry name" value="METHYL-ACCEPTING CHEMOTAXIS PROTEIN MCPB"/>
    <property type="match status" value="1"/>
</dbReference>
<evidence type="ECO:0000313" key="6">
    <source>
        <dbReference type="EMBL" id="SQI53049.1"/>
    </source>
</evidence>
<dbReference type="InterPro" id="IPR000014">
    <property type="entry name" value="PAS"/>
</dbReference>
<dbReference type="InterPro" id="IPR013655">
    <property type="entry name" value="PAS_fold_3"/>
</dbReference>
<dbReference type="EMBL" id="LS483476">
    <property type="protein sequence ID" value="SQI53049.1"/>
    <property type="molecule type" value="Genomic_DNA"/>
</dbReference>
<evidence type="ECO:0000313" key="7">
    <source>
        <dbReference type="Proteomes" id="UP000249134"/>
    </source>
</evidence>
<dbReference type="GO" id="GO:0016020">
    <property type="term" value="C:membrane"/>
    <property type="evidence" value="ECO:0007669"/>
    <property type="project" value="InterPro"/>
</dbReference>
<feature type="domain" description="Methyl-accepting transducer" evidence="3">
    <location>
        <begin position="171"/>
        <end position="287"/>
    </location>
</feature>
<evidence type="ECO:0000259" key="5">
    <source>
        <dbReference type="PROSITE" id="PS50113"/>
    </source>
</evidence>
<dbReference type="RefSeq" id="WP_066142556.1">
    <property type="nucleotide sequence ID" value="NZ_CBCSGM010000002.1"/>
</dbReference>
<dbReference type="Gene3D" id="6.10.250.3200">
    <property type="match status" value="1"/>
</dbReference>
<evidence type="ECO:0000256" key="1">
    <source>
        <dbReference type="ARBA" id="ARBA00023224"/>
    </source>
</evidence>
<dbReference type="SUPFAM" id="SSF55785">
    <property type="entry name" value="PYP-like sensor domain (PAS domain)"/>
    <property type="match status" value="1"/>
</dbReference>
<dbReference type="Proteomes" id="UP000249134">
    <property type="component" value="Chromosome 1"/>
</dbReference>
<feature type="domain" description="PAC" evidence="5">
    <location>
        <begin position="80"/>
        <end position="134"/>
    </location>
</feature>